<dbReference type="SUPFAM" id="SSF50998">
    <property type="entry name" value="Quinoprotein alcohol dehydrogenase-like"/>
    <property type="match status" value="1"/>
</dbReference>
<dbReference type="InterPro" id="IPR019775">
    <property type="entry name" value="WD40_repeat_CS"/>
</dbReference>
<dbReference type="PANTHER" id="PTHR18763">
    <property type="entry name" value="WD-REPEAT PROTEIN 18"/>
    <property type="match status" value="1"/>
</dbReference>
<dbReference type="GO" id="GO:0005656">
    <property type="term" value="C:nuclear pre-replicative complex"/>
    <property type="evidence" value="ECO:0007669"/>
    <property type="project" value="TreeGrafter"/>
</dbReference>
<evidence type="ECO:0000256" key="4">
    <source>
        <dbReference type="SAM" id="MobiDB-lite"/>
    </source>
</evidence>
<evidence type="ECO:0000256" key="3">
    <source>
        <dbReference type="PROSITE-ProRule" id="PRU00221"/>
    </source>
</evidence>
<dbReference type="Pfam" id="PF00400">
    <property type="entry name" value="WD40"/>
    <property type="match status" value="3"/>
</dbReference>
<name>A0AAD9IKN9_PROWI</name>
<feature type="repeat" description="WD" evidence="3">
    <location>
        <begin position="113"/>
        <end position="144"/>
    </location>
</feature>
<protein>
    <submittedName>
        <fullName evidence="5">Uncharacterized protein</fullName>
    </submittedName>
</protein>
<reference evidence="5" key="1">
    <citation type="submission" date="2021-01" db="EMBL/GenBank/DDBJ databases">
        <authorList>
            <person name="Eckstrom K.M.E."/>
        </authorList>
    </citation>
    <scope>NUCLEOTIDE SEQUENCE</scope>
    <source>
        <strain evidence="5">UVCC 0001</strain>
    </source>
</reference>
<evidence type="ECO:0000256" key="2">
    <source>
        <dbReference type="ARBA" id="ARBA00022737"/>
    </source>
</evidence>
<dbReference type="PROSITE" id="PS50294">
    <property type="entry name" value="WD_REPEATS_REGION"/>
    <property type="match status" value="2"/>
</dbReference>
<proteinExistence type="predicted"/>
<dbReference type="GO" id="GO:0006364">
    <property type="term" value="P:rRNA processing"/>
    <property type="evidence" value="ECO:0007669"/>
    <property type="project" value="TreeGrafter"/>
</dbReference>
<organism evidence="5 6">
    <name type="scientific">Prototheca wickerhamii</name>
    <dbReference type="NCBI Taxonomy" id="3111"/>
    <lineage>
        <taxon>Eukaryota</taxon>
        <taxon>Viridiplantae</taxon>
        <taxon>Chlorophyta</taxon>
        <taxon>core chlorophytes</taxon>
        <taxon>Trebouxiophyceae</taxon>
        <taxon>Chlorellales</taxon>
        <taxon>Chlorellaceae</taxon>
        <taxon>Prototheca</taxon>
    </lineage>
</organism>
<keyword evidence="6" id="KW-1185">Reference proteome</keyword>
<accession>A0AAD9IKN9</accession>
<dbReference type="GO" id="GO:0120330">
    <property type="term" value="C:rixosome complex"/>
    <property type="evidence" value="ECO:0007669"/>
    <property type="project" value="TreeGrafter"/>
</dbReference>
<dbReference type="AlphaFoldDB" id="A0AAD9IKN9"/>
<dbReference type="SMART" id="SM00320">
    <property type="entry name" value="WD40"/>
    <property type="match status" value="4"/>
</dbReference>
<keyword evidence="1 3" id="KW-0853">WD repeat</keyword>
<gene>
    <name evidence="5" type="ORF">QBZ16_000182</name>
</gene>
<sequence>MRPDVLLVAGSHAGNITAWDLNNGGALGSFKNNASPVNGLTRVGDDYFMACQTTKTGVHAWTWAKEPVLTRSYAPETLRCMEASPSGAFVAGGGPTGGLHLWSTSTGRLHRSWPAHYKALTCLAWTADGSVLLSAGADGLVHAWLLPECLEEEAGAPAPWRTWPAHTLPVTGLCASPCGALALSVGGDGALCVLGLGESLSPAAAAQPLARHALPGAPLSVALDAAGASAFVGTASGAILEVALAPATPTVLARLEGHAGGVTCLAVAGAEGALLASGAEDGTVRVWDLRTQQQLRSLDRAAGGGPVSAVLVLPRPPALGGRTRRQPLAALAKFAGARGGTKPWEDAVVCLRDGDAERRTAEADRLWEETAALASQAGPQLAVPEGPDFIALGDGPAQGAEDSAPKGRAAKAGAELHRQRAALAEAKARLAAVEDENARLKGQLERASVALQRLMEAQKAHA</sequence>
<dbReference type="PROSITE" id="PS00678">
    <property type="entry name" value="WD_REPEATS_1"/>
    <property type="match status" value="1"/>
</dbReference>
<dbReference type="InterPro" id="IPR011047">
    <property type="entry name" value="Quinoprotein_ADH-like_sf"/>
</dbReference>
<dbReference type="GO" id="GO:0006261">
    <property type="term" value="P:DNA-templated DNA replication"/>
    <property type="evidence" value="ECO:0007669"/>
    <property type="project" value="TreeGrafter"/>
</dbReference>
<dbReference type="InterPro" id="IPR001680">
    <property type="entry name" value="WD40_rpt"/>
</dbReference>
<comment type="caution">
    <text evidence="5">The sequence shown here is derived from an EMBL/GenBank/DDBJ whole genome shotgun (WGS) entry which is preliminary data.</text>
</comment>
<evidence type="ECO:0000313" key="5">
    <source>
        <dbReference type="EMBL" id="KAK2080329.1"/>
    </source>
</evidence>
<dbReference type="Gene3D" id="2.130.10.10">
    <property type="entry name" value="YVTN repeat-like/Quinoprotein amine dehydrogenase"/>
    <property type="match status" value="2"/>
</dbReference>
<dbReference type="InterPro" id="IPR045227">
    <property type="entry name" value="WDR18/Ipi3/RID3"/>
</dbReference>
<dbReference type="EMBL" id="JASFZW010000001">
    <property type="protein sequence ID" value="KAK2080329.1"/>
    <property type="molecule type" value="Genomic_DNA"/>
</dbReference>
<dbReference type="PANTHER" id="PTHR18763:SF0">
    <property type="entry name" value="WD REPEAT-CONTAINING PROTEIN 18"/>
    <property type="match status" value="1"/>
</dbReference>
<keyword evidence="2" id="KW-0677">Repeat</keyword>
<evidence type="ECO:0000256" key="1">
    <source>
        <dbReference type="ARBA" id="ARBA00022574"/>
    </source>
</evidence>
<dbReference type="InterPro" id="IPR015943">
    <property type="entry name" value="WD40/YVTN_repeat-like_dom_sf"/>
</dbReference>
<evidence type="ECO:0000313" key="6">
    <source>
        <dbReference type="Proteomes" id="UP001255856"/>
    </source>
</evidence>
<feature type="region of interest" description="Disordered" evidence="4">
    <location>
        <begin position="392"/>
        <end position="415"/>
    </location>
</feature>
<dbReference type="Proteomes" id="UP001255856">
    <property type="component" value="Unassembled WGS sequence"/>
</dbReference>
<feature type="repeat" description="WD" evidence="3">
    <location>
        <begin position="255"/>
        <end position="297"/>
    </location>
</feature>
<dbReference type="PROSITE" id="PS50082">
    <property type="entry name" value="WD_REPEATS_2"/>
    <property type="match status" value="2"/>
</dbReference>